<dbReference type="InterPro" id="IPR029062">
    <property type="entry name" value="Class_I_gatase-like"/>
</dbReference>
<protein>
    <recommendedName>
        <fullName evidence="5">Glutamine amidotransferase domain-containing protein</fullName>
    </recommendedName>
</protein>
<proteinExistence type="predicted"/>
<keyword evidence="4" id="KW-1185">Reference proteome</keyword>
<dbReference type="Gene3D" id="3.40.50.880">
    <property type="match status" value="1"/>
</dbReference>
<dbReference type="EMBL" id="JAEMUK010000078">
    <property type="protein sequence ID" value="MBJ7544311.1"/>
    <property type="molecule type" value="Genomic_DNA"/>
</dbReference>
<evidence type="ECO:0008006" key="5">
    <source>
        <dbReference type="Google" id="ProtNLM"/>
    </source>
</evidence>
<keyword evidence="2" id="KW-0812">Transmembrane</keyword>
<sequence>MNWSFEFFPFFPHEVLITLGVACLVVLALSAWRNRRGLFLRALALACLLLALVNPNLKNEVRQPLANIAVVVVDESSSMQLAGRADRARDIEAALKEKFAQVPDLEVRWVHATPTDQQGGESTELFAALDKAMGDIPPGRVAGAVFITDGQIHDVPQDKARLGFDAPVHALIAGAPDEKDNRIEVVSAPRFGLVGSEQTAEIRAEKSGKSGAGLATIFVRRASGPVETISAPYGKTVPIRMRFDRAGPNIVEVDLKPEPGELTTINNKTVIQAQGVRENLRVLLVSGEPHAGERTWRNLLRSDAAVDLVHFTILRPPEKHDGTPIDQLSLIAFPTRELFSEKLSQFDLIIFDRYQRRAVLPMIYLDNVARYVEHGGAVLVAAGADYASPVSLARTPLGAVLPARPTGRVVEEPFRPSITKEGEKHPVTAGLPGAPKKDGQEPKWGHWFRVIDSQAERGEVVMSGAEGKPLLVLDRRGEGRVALLLSDHAWLWARGYEGGGPHVDLLRRLAHWLMKEPDLEEEALSARAGRSDITIERRTVKSEIGEATLTLPSGKEVKVALDETAPGRFSKTVATNEAGVHRIAMDGLTAVAIAGDLNAPEFRKVIATDEPMRPILNKTGGGAFYLGGTMDAPAKDVPSISMVKSGHRFAGGTWLGLKAQDAFEVKAVSYTPLVAGFAALGLALGLLALTWYREGR</sequence>
<dbReference type="PANTHER" id="PTHR37947:SF1">
    <property type="entry name" value="BLL2462 PROTEIN"/>
    <property type="match status" value="1"/>
</dbReference>
<evidence type="ECO:0000313" key="3">
    <source>
        <dbReference type="EMBL" id="MBJ7544311.1"/>
    </source>
</evidence>
<dbReference type="RefSeq" id="WP_037236584.1">
    <property type="nucleotide sequence ID" value="NZ_JAEMUK010000078.1"/>
</dbReference>
<organism evidence="3 4">
    <name type="scientific">Rhodomicrobium udaipurense</name>
    <dbReference type="NCBI Taxonomy" id="1202716"/>
    <lineage>
        <taxon>Bacteria</taxon>
        <taxon>Pseudomonadati</taxon>
        <taxon>Pseudomonadota</taxon>
        <taxon>Alphaproteobacteria</taxon>
        <taxon>Hyphomicrobiales</taxon>
        <taxon>Hyphomicrobiaceae</taxon>
        <taxon>Rhodomicrobium</taxon>
    </lineage>
</organism>
<evidence type="ECO:0000256" key="2">
    <source>
        <dbReference type="SAM" id="Phobius"/>
    </source>
</evidence>
<keyword evidence="2" id="KW-1133">Transmembrane helix</keyword>
<comment type="caution">
    <text evidence="3">The sequence shown here is derived from an EMBL/GenBank/DDBJ whole genome shotgun (WGS) entry which is preliminary data.</text>
</comment>
<evidence type="ECO:0000313" key="4">
    <source>
        <dbReference type="Proteomes" id="UP000623250"/>
    </source>
</evidence>
<name>A0A8I1GHM5_9HYPH</name>
<feature type="region of interest" description="Disordered" evidence="1">
    <location>
        <begin position="419"/>
        <end position="440"/>
    </location>
</feature>
<reference evidence="3 4" key="1">
    <citation type="submission" date="2020-12" db="EMBL/GenBank/DDBJ databases">
        <title>Revised draft genomes of Rhodomicrobium vannielii ATCC 17100 and Rhodomicrobium udaipurense JA643.</title>
        <authorList>
            <person name="Conners E.M."/>
            <person name="Davenport E.J."/>
            <person name="Bose A."/>
        </authorList>
    </citation>
    <scope>NUCLEOTIDE SEQUENCE [LARGE SCALE GENOMIC DNA]</scope>
    <source>
        <strain evidence="3 4">JA643</strain>
    </source>
</reference>
<dbReference type="SUPFAM" id="SSF52317">
    <property type="entry name" value="Class I glutamine amidotransferase-like"/>
    <property type="match status" value="1"/>
</dbReference>
<keyword evidence="2" id="KW-0472">Membrane</keyword>
<dbReference type="PANTHER" id="PTHR37947">
    <property type="entry name" value="BLL2462 PROTEIN"/>
    <property type="match status" value="1"/>
</dbReference>
<feature type="transmembrane region" description="Helical" evidence="2">
    <location>
        <begin position="15"/>
        <end position="32"/>
    </location>
</feature>
<evidence type="ECO:0000256" key="1">
    <source>
        <dbReference type="SAM" id="MobiDB-lite"/>
    </source>
</evidence>
<feature type="transmembrane region" description="Helical" evidence="2">
    <location>
        <begin position="670"/>
        <end position="692"/>
    </location>
</feature>
<dbReference type="AlphaFoldDB" id="A0A8I1GHM5"/>
<dbReference type="Proteomes" id="UP000623250">
    <property type="component" value="Unassembled WGS sequence"/>
</dbReference>
<accession>A0A8I1GHM5</accession>
<feature type="transmembrane region" description="Helical" evidence="2">
    <location>
        <begin position="39"/>
        <end position="57"/>
    </location>
</feature>
<gene>
    <name evidence="3" type="ORF">JDN41_12220</name>
</gene>